<sequence length="249" mass="28272">MSQQAVANGEITDQVNHLQDHISEYTEEVHWLLDKYNSVVDAYEKQGQEATDTQKLIDFWEEVDFHAAIETQFVPIYANVWQGIYGIKQGIDEGKTVQEVRMEQDKLNQALWQALGAVKLAANLQQRGIIEKIKTTEVEPTSAPETIDDIKDRLDRVVAKYAEQLSDVAVTLVHDTYMQRFEGIEGALIEQDAQLVEDLEKDFNVTLPQAIEGEKSVDEVRQVIGMMKQKLNKAKQLLVAAEADRQPVF</sequence>
<dbReference type="AlphaFoldDB" id="A0A917CF40"/>
<accession>A0A917CF40</accession>
<reference evidence="1" key="2">
    <citation type="submission" date="2020-09" db="EMBL/GenBank/DDBJ databases">
        <authorList>
            <person name="Sun Q."/>
            <person name="Zhou Y."/>
        </authorList>
    </citation>
    <scope>NUCLEOTIDE SEQUENCE</scope>
    <source>
        <strain evidence="1">CGMCC 1.12181</strain>
    </source>
</reference>
<protein>
    <submittedName>
        <fullName evidence="1">Uncharacterized protein</fullName>
    </submittedName>
</protein>
<keyword evidence="2" id="KW-1185">Reference proteome</keyword>
<evidence type="ECO:0000313" key="2">
    <source>
        <dbReference type="Proteomes" id="UP000605253"/>
    </source>
</evidence>
<dbReference type="Proteomes" id="UP000605253">
    <property type="component" value="Unassembled WGS sequence"/>
</dbReference>
<evidence type="ECO:0000313" key="1">
    <source>
        <dbReference type="EMBL" id="GGF86862.1"/>
    </source>
</evidence>
<gene>
    <name evidence="1" type="ORF">GCM10011365_04900</name>
</gene>
<reference evidence="1" key="1">
    <citation type="journal article" date="2014" name="Int. J. Syst. Evol. Microbiol.">
        <title>Complete genome sequence of Corynebacterium casei LMG S-19264T (=DSM 44701T), isolated from a smear-ripened cheese.</title>
        <authorList>
            <consortium name="US DOE Joint Genome Institute (JGI-PGF)"/>
            <person name="Walter F."/>
            <person name="Albersmeier A."/>
            <person name="Kalinowski J."/>
            <person name="Ruckert C."/>
        </authorList>
    </citation>
    <scope>NUCLEOTIDE SEQUENCE</scope>
    <source>
        <strain evidence="1">CGMCC 1.12181</strain>
    </source>
</reference>
<proteinExistence type="predicted"/>
<comment type="caution">
    <text evidence="1">The sequence shown here is derived from an EMBL/GenBank/DDBJ whole genome shotgun (WGS) entry which is preliminary data.</text>
</comment>
<dbReference type="EMBL" id="BMEO01000002">
    <property type="protein sequence ID" value="GGF86862.1"/>
    <property type="molecule type" value="Genomic_DNA"/>
</dbReference>
<organism evidence="1 2">
    <name type="scientific">Marinicella pacifica</name>
    <dbReference type="NCBI Taxonomy" id="1171543"/>
    <lineage>
        <taxon>Bacteria</taxon>
        <taxon>Pseudomonadati</taxon>
        <taxon>Pseudomonadota</taxon>
        <taxon>Gammaproteobacteria</taxon>
        <taxon>Lysobacterales</taxon>
        <taxon>Marinicellaceae</taxon>
        <taxon>Marinicella</taxon>
    </lineage>
</organism>
<name>A0A917CF40_9GAMM</name>